<proteinExistence type="predicted"/>
<protein>
    <submittedName>
        <fullName evidence="1">Uncharacterized protein</fullName>
    </submittedName>
</protein>
<accession>A0ABW0RT26</accession>
<dbReference type="Proteomes" id="UP001596086">
    <property type="component" value="Unassembled WGS sequence"/>
</dbReference>
<organism evidence="1 2">
    <name type="scientific">Massilia aerilata</name>
    <dbReference type="NCBI Taxonomy" id="453817"/>
    <lineage>
        <taxon>Bacteria</taxon>
        <taxon>Pseudomonadati</taxon>
        <taxon>Pseudomonadota</taxon>
        <taxon>Betaproteobacteria</taxon>
        <taxon>Burkholderiales</taxon>
        <taxon>Oxalobacteraceae</taxon>
        <taxon>Telluria group</taxon>
        <taxon>Massilia</taxon>
    </lineage>
</organism>
<gene>
    <name evidence="1" type="ORF">ACFPO9_04470</name>
</gene>
<sequence length="52" mass="5609">MSTALRRAAAARPFGAATDQALRWAAAWGMCAGIRPPHTRLRIRRDTLSGAC</sequence>
<evidence type="ECO:0000313" key="1">
    <source>
        <dbReference type="EMBL" id="MFC5547766.1"/>
    </source>
</evidence>
<dbReference type="EMBL" id="JBHSMZ010000002">
    <property type="protein sequence ID" value="MFC5547766.1"/>
    <property type="molecule type" value="Genomic_DNA"/>
</dbReference>
<name>A0ABW0RT26_9BURK</name>
<comment type="caution">
    <text evidence="1">The sequence shown here is derived from an EMBL/GenBank/DDBJ whole genome shotgun (WGS) entry which is preliminary data.</text>
</comment>
<evidence type="ECO:0000313" key="2">
    <source>
        <dbReference type="Proteomes" id="UP001596086"/>
    </source>
</evidence>
<keyword evidence="2" id="KW-1185">Reference proteome</keyword>
<reference evidence="2" key="1">
    <citation type="journal article" date="2019" name="Int. J. Syst. Evol. Microbiol.">
        <title>The Global Catalogue of Microorganisms (GCM) 10K type strain sequencing project: providing services to taxonomists for standard genome sequencing and annotation.</title>
        <authorList>
            <consortium name="The Broad Institute Genomics Platform"/>
            <consortium name="The Broad Institute Genome Sequencing Center for Infectious Disease"/>
            <person name="Wu L."/>
            <person name="Ma J."/>
        </authorList>
    </citation>
    <scope>NUCLEOTIDE SEQUENCE [LARGE SCALE GENOMIC DNA]</scope>
    <source>
        <strain evidence="2">CGMCC 4.5798</strain>
    </source>
</reference>